<dbReference type="SMART" id="SM00369">
    <property type="entry name" value="LRR_TYP"/>
    <property type="match status" value="4"/>
</dbReference>
<dbReference type="EMBL" id="CAJPVJ010001858">
    <property type="protein sequence ID" value="CAG2165410.1"/>
    <property type="molecule type" value="Genomic_DNA"/>
</dbReference>
<dbReference type="OrthoDB" id="6512839at2759"/>
<dbReference type="PANTHER" id="PTHR24366">
    <property type="entry name" value="IG(IMMUNOGLOBULIN) AND LRR(LEUCINE RICH REPEAT) DOMAINS"/>
    <property type="match status" value="1"/>
</dbReference>
<gene>
    <name evidence="3" type="ORF">ONB1V03_LOCUS4952</name>
</gene>
<dbReference type="EMBL" id="OC916683">
    <property type="protein sequence ID" value="CAD7644953.1"/>
    <property type="molecule type" value="Genomic_DNA"/>
</dbReference>
<keyword evidence="2" id="KW-0677">Repeat</keyword>
<sequence>MITLITSASDVDVITLPSTTAKSCLIDNTCKCLVSDIDVVCEGGITETSMIDTFNGIQNKTSMDTFEVYGNHLITHFPNYLFRNVSFEKFNVFNVKSLSTIEENAFSSSVNTTISLRISGCALNTSRSLFIAVSQLIYVTEVDLSDNQLVDIPDYAFGANQHRLQMVLLDRNRIKTLGKYAFKALYSMNLLDLSDNLLEKLEGNSFSQQSVNDSQYNPIRINLKLNQIADIQESAFAGLDRPVTLELSFNNLTQLTAPTFAHLLSYDPSKIIIKGNHVNCVCGLKWVFMNKTISPKLSGPLRCDDKRYYSSLTDNDFKNCTNDSEFY</sequence>
<dbReference type="InterPro" id="IPR001611">
    <property type="entry name" value="Leu-rich_rpt"/>
</dbReference>
<dbReference type="Proteomes" id="UP000728032">
    <property type="component" value="Unassembled WGS sequence"/>
</dbReference>
<dbReference type="Gene3D" id="3.80.10.10">
    <property type="entry name" value="Ribonuclease Inhibitor"/>
    <property type="match status" value="2"/>
</dbReference>
<evidence type="ECO:0000256" key="1">
    <source>
        <dbReference type="ARBA" id="ARBA00022614"/>
    </source>
</evidence>
<protein>
    <submittedName>
        <fullName evidence="3">Uncharacterized protein</fullName>
    </submittedName>
</protein>
<keyword evidence="4" id="KW-1185">Reference proteome</keyword>
<keyword evidence="1" id="KW-0433">Leucine-rich repeat</keyword>
<organism evidence="3">
    <name type="scientific">Oppiella nova</name>
    <dbReference type="NCBI Taxonomy" id="334625"/>
    <lineage>
        <taxon>Eukaryota</taxon>
        <taxon>Metazoa</taxon>
        <taxon>Ecdysozoa</taxon>
        <taxon>Arthropoda</taxon>
        <taxon>Chelicerata</taxon>
        <taxon>Arachnida</taxon>
        <taxon>Acari</taxon>
        <taxon>Acariformes</taxon>
        <taxon>Sarcoptiformes</taxon>
        <taxon>Oribatida</taxon>
        <taxon>Brachypylina</taxon>
        <taxon>Oppioidea</taxon>
        <taxon>Oppiidae</taxon>
        <taxon>Oppiella</taxon>
    </lineage>
</organism>
<dbReference type="Pfam" id="PF13855">
    <property type="entry name" value="LRR_8"/>
    <property type="match status" value="1"/>
</dbReference>
<dbReference type="SUPFAM" id="SSF52058">
    <property type="entry name" value="L domain-like"/>
    <property type="match status" value="1"/>
</dbReference>
<evidence type="ECO:0000313" key="4">
    <source>
        <dbReference type="Proteomes" id="UP000728032"/>
    </source>
</evidence>
<accession>A0A7R9LNJ7</accession>
<dbReference type="PANTHER" id="PTHR24366:SF96">
    <property type="entry name" value="LEUCINE RICH REPEAT CONTAINING 53"/>
    <property type="match status" value="1"/>
</dbReference>
<reference evidence="3" key="1">
    <citation type="submission" date="2020-11" db="EMBL/GenBank/DDBJ databases">
        <authorList>
            <person name="Tran Van P."/>
        </authorList>
    </citation>
    <scope>NUCLEOTIDE SEQUENCE</scope>
</reference>
<name>A0A7R9LNJ7_9ACAR</name>
<dbReference type="InterPro" id="IPR032675">
    <property type="entry name" value="LRR_dom_sf"/>
</dbReference>
<dbReference type="AlphaFoldDB" id="A0A7R9LNJ7"/>
<evidence type="ECO:0000256" key="2">
    <source>
        <dbReference type="ARBA" id="ARBA00022737"/>
    </source>
</evidence>
<dbReference type="InterPro" id="IPR003591">
    <property type="entry name" value="Leu-rich_rpt_typical-subtyp"/>
</dbReference>
<proteinExistence type="predicted"/>
<evidence type="ECO:0000313" key="3">
    <source>
        <dbReference type="EMBL" id="CAD7644953.1"/>
    </source>
</evidence>